<evidence type="ECO:0000256" key="2">
    <source>
        <dbReference type="ARBA" id="ARBA00022525"/>
    </source>
</evidence>
<dbReference type="Gene3D" id="1.20.90.10">
    <property type="entry name" value="Phospholipase A2 domain"/>
    <property type="match status" value="1"/>
</dbReference>
<dbReference type="PROSITE" id="PS00118">
    <property type="entry name" value="PA2_HIS"/>
    <property type="match status" value="1"/>
</dbReference>
<dbReference type="InterPro" id="IPR033113">
    <property type="entry name" value="PLA2_histidine"/>
</dbReference>
<gene>
    <name evidence="3" type="ORF">NQ318_000442</name>
</gene>
<dbReference type="GO" id="GO:0005576">
    <property type="term" value="C:extracellular region"/>
    <property type="evidence" value="ECO:0007669"/>
    <property type="project" value="UniProtKB-SubCell"/>
</dbReference>
<accession>A0AAV8YU64</accession>
<evidence type="ECO:0000313" key="3">
    <source>
        <dbReference type="EMBL" id="KAJ8955010.1"/>
    </source>
</evidence>
<dbReference type="InterPro" id="IPR033112">
    <property type="entry name" value="PLA2_Asp_AS"/>
</dbReference>
<proteinExistence type="predicted"/>
<dbReference type="GO" id="GO:0006644">
    <property type="term" value="P:phospholipid metabolic process"/>
    <property type="evidence" value="ECO:0007669"/>
    <property type="project" value="InterPro"/>
</dbReference>
<feature type="non-terminal residue" evidence="3">
    <location>
        <position position="1"/>
    </location>
</feature>
<organism evidence="3 4">
    <name type="scientific">Aromia moschata</name>
    <dbReference type="NCBI Taxonomy" id="1265417"/>
    <lineage>
        <taxon>Eukaryota</taxon>
        <taxon>Metazoa</taxon>
        <taxon>Ecdysozoa</taxon>
        <taxon>Arthropoda</taxon>
        <taxon>Hexapoda</taxon>
        <taxon>Insecta</taxon>
        <taxon>Pterygota</taxon>
        <taxon>Neoptera</taxon>
        <taxon>Endopterygota</taxon>
        <taxon>Coleoptera</taxon>
        <taxon>Polyphaga</taxon>
        <taxon>Cucujiformia</taxon>
        <taxon>Chrysomeloidea</taxon>
        <taxon>Cerambycidae</taxon>
        <taxon>Cerambycinae</taxon>
        <taxon>Callichromatini</taxon>
        <taxon>Aromia</taxon>
    </lineage>
</organism>
<dbReference type="SUPFAM" id="SSF48619">
    <property type="entry name" value="Phospholipase A2, PLA2"/>
    <property type="match status" value="1"/>
</dbReference>
<dbReference type="GO" id="GO:0004623">
    <property type="term" value="F:phospholipase A2 activity"/>
    <property type="evidence" value="ECO:0007669"/>
    <property type="project" value="InterPro"/>
</dbReference>
<dbReference type="PROSITE" id="PS00119">
    <property type="entry name" value="PA2_ASP"/>
    <property type="match status" value="1"/>
</dbReference>
<reference evidence="3" key="1">
    <citation type="journal article" date="2023" name="Insect Mol. Biol.">
        <title>Genome sequencing provides insights into the evolution of gene families encoding plant cell wall-degrading enzymes in longhorned beetles.</title>
        <authorList>
            <person name="Shin N.R."/>
            <person name="Okamura Y."/>
            <person name="Kirsch R."/>
            <person name="Pauchet Y."/>
        </authorList>
    </citation>
    <scope>NUCLEOTIDE SEQUENCE</scope>
    <source>
        <strain evidence="3">AMC_N1</strain>
    </source>
</reference>
<keyword evidence="4" id="KW-1185">Reference proteome</keyword>
<comment type="caution">
    <text evidence="3">The sequence shown here is derived from an EMBL/GenBank/DDBJ whole genome shotgun (WGS) entry which is preliminary data.</text>
</comment>
<evidence type="ECO:0000256" key="1">
    <source>
        <dbReference type="ARBA" id="ARBA00004613"/>
    </source>
</evidence>
<dbReference type="EMBL" id="JAPWTK010000041">
    <property type="protein sequence ID" value="KAJ8955010.1"/>
    <property type="molecule type" value="Genomic_DNA"/>
</dbReference>
<comment type="subcellular location">
    <subcellularLocation>
        <location evidence="1">Secreted</location>
    </subcellularLocation>
</comment>
<keyword evidence="2" id="KW-0964">Secreted</keyword>
<sequence length="100" mass="11399">CCELHDWCYGDASCPFLEYIVPYFWRCNYNQPICAFVFKLFPFAAIEHAEFGGPGSCASKLCECDRVLSECLSRFPCPSSKSFCRSSTLRFLHNVALSIF</sequence>
<evidence type="ECO:0008006" key="5">
    <source>
        <dbReference type="Google" id="ProtNLM"/>
    </source>
</evidence>
<dbReference type="GO" id="GO:0050482">
    <property type="term" value="P:arachidonate secretion"/>
    <property type="evidence" value="ECO:0007669"/>
    <property type="project" value="InterPro"/>
</dbReference>
<dbReference type="AlphaFoldDB" id="A0AAV8YU64"/>
<evidence type="ECO:0000313" key="4">
    <source>
        <dbReference type="Proteomes" id="UP001162162"/>
    </source>
</evidence>
<protein>
    <recommendedName>
        <fullName evidence="5">Phospholipase A(2)</fullName>
    </recommendedName>
</protein>
<name>A0AAV8YU64_9CUCU</name>
<dbReference type="Proteomes" id="UP001162162">
    <property type="component" value="Unassembled WGS sequence"/>
</dbReference>
<dbReference type="InterPro" id="IPR036444">
    <property type="entry name" value="PLipase_A2_dom_sf"/>
</dbReference>